<dbReference type="Pfam" id="PF13005">
    <property type="entry name" value="zf-IS66"/>
    <property type="match status" value="1"/>
</dbReference>
<dbReference type="Proteomes" id="UP000489190">
    <property type="component" value="Unassembled WGS sequence"/>
</dbReference>
<dbReference type="InterPro" id="IPR024474">
    <property type="entry name" value="Znf_dom_IS66"/>
</dbReference>
<gene>
    <name evidence="3" type="ORF">GHO39_28200</name>
</gene>
<dbReference type="PANTHER" id="PTHR33678:SF1">
    <property type="entry name" value="BLL1576 PROTEIN"/>
    <property type="match status" value="1"/>
</dbReference>
<dbReference type="PANTHER" id="PTHR33678">
    <property type="entry name" value="BLL1576 PROTEIN"/>
    <property type="match status" value="1"/>
</dbReference>
<sequence length="179" mass="20232">LASLDKEVLHQKTRNQQLIHEIAQLKRHRFAKRSESFSPDQASLLDDLIETDLAAIEAELEILAPKPAQLVARQQPKRTALPAEFPRTLIHHEPENTQCQCGCALKRIGEDVSEKLDYTPGVFSVERHIRGKWVCDNCETLIQEPVPAQVIDKCIPTAGLLAQVMIAKYADHLPLFRQE</sequence>
<reference evidence="3 4" key="1">
    <citation type="submission" date="2019-10" db="EMBL/GenBank/DDBJ databases">
        <title>Evaluation of single-gene subtyping targets for Pseudomonas.</title>
        <authorList>
            <person name="Reichler S.J."/>
            <person name="Orsi R.H."/>
            <person name="Wiedmann M."/>
            <person name="Martin N.H."/>
            <person name="Murphy S.I."/>
        </authorList>
    </citation>
    <scope>NUCLEOTIDE SEQUENCE [LARGE SCALE GENOMIC DNA]</scope>
    <source>
        <strain evidence="3 4">FSL R10-3254</strain>
    </source>
</reference>
<dbReference type="EMBL" id="WIWI01000253">
    <property type="protein sequence ID" value="MQT92944.1"/>
    <property type="molecule type" value="Genomic_DNA"/>
</dbReference>
<evidence type="ECO:0000259" key="2">
    <source>
        <dbReference type="Pfam" id="PF13007"/>
    </source>
</evidence>
<dbReference type="Pfam" id="PF13007">
    <property type="entry name" value="LZ_Tnp_IS66"/>
    <property type="match status" value="1"/>
</dbReference>
<dbReference type="InterPro" id="IPR052344">
    <property type="entry name" value="Transposase-related"/>
</dbReference>
<dbReference type="RefSeq" id="WP_194288824.1">
    <property type="nucleotide sequence ID" value="NZ_WIWI01000253.1"/>
</dbReference>
<protein>
    <submittedName>
        <fullName evidence="3">IS66 family transposase</fullName>
    </submittedName>
</protein>
<evidence type="ECO:0000313" key="3">
    <source>
        <dbReference type="EMBL" id="MQT92944.1"/>
    </source>
</evidence>
<evidence type="ECO:0000313" key="4">
    <source>
        <dbReference type="Proteomes" id="UP000489190"/>
    </source>
</evidence>
<comment type="caution">
    <text evidence="3">The sequence shown here is derived from an EMBL/GenBank/DDBJ whole genome shotgun (WGS) entry which is preliminary data.</text>
</comment>
<evidence type="ECO:0000259" key="1">
    <source>
        <dbReference type="Pfam" id="PF13005"/>
    </source>
</evidence>
<dbReference type="AlphaFoldDB" id="A0A7X2C6N9"/>
<accession>A0A7X2C6N9</accession>
<feature type="domain" description="Transposase TnpC homeodomain" evidence="2">
    <location>
        <begin position="17"/>
        <end position="88"/>
    </location>
</feature>
<feature type="non-terminal residue" evidence="3">
    <location>
        <position position="1"/>
    </location>
</feature>
<name>A0A7X2C6N9_9PSED</name>
<dbReference type="InterPro" id="IPR024463">
    <property type="entry name" value="Transposase_TnpC_homeodom"/>
</dbReference>
<organism evidence="3 4">
    <name type="scientific">Pseudomonas helleri</name>
    <dbReference type="NCBI Taxonomy" id="1608996"/>
    <lineage>
        <taxon>Bacteria</taxon>
        <taxon>Pseudomonadati</taxon>
        <taxon>Pseudomonadota</taxon>
        <taxon>Gammaproteobacteria</taxon>
        <taxon>Pseudomonadales</taxon>
        <taxon>Pseudomonadaceae</taxon>
        <taxon>Pseudomonas</taxon>
    </lineage>
</organism>
<feature type="domain" description="Transposase IS66 zinc-finger binding" evidence="1">
    <location>
        <begin position="97"/>
        <end position="139"/>
    </location>
</feature>
<feature type="non-terminal residue" evidence="3">
    <location>
        <position position="179"/>
    </location>
</feature>
<proteinExistence type="predicted"/>